<dbReference type="EMBL" id="UZAN01047078">
    <property type="protein sequence ID" value="VDP84986.1"/>
    <property type="molecule type" value="Genomic_DNA"/>
</dbReference>
<gene>
    <name evidence="3" type="ORF">ECPE_LOCUS9212</name>
</gene>
<dbReference type="CDD" id="cd05834">
    <property type="entry name" value="PWWP_HRP"/>
    <property type="match status" value="1"/>
</dbReference>
<organism evidence="5">
    <name type="scientific">Echinostoma caproni</name>
    <dbReference type="NCBI Taxonomy" id="27848"/>
    <lineage>
        <taxon>Eukaryota</taxon>
        <taxon>Metazoa</taxon>
        <taxon>Spiralia</taxon>
        <taxon>Lophotrochozoa</taxon>
        <taxon>Platyhelminthes</taxon>
        <taxon>Trematoda</taxon>
        <taxon>Digenea</taxon>
        <taxon>Plagiorchiida</taxon>
        <taxon>Echinostomata</taxon>
        <taxon>Echinostomatoidea</taxon>
        <taxon>Echinostomatidae</taxon>
        <taxon>Echinostoma</taxon>
    </lineage>
</organism>
<reference evidence="5" key="1">
    <citation type="submission" date="2016-06" db="UniProtKB">
        <authorList>
            <consortium name="WormBaseParasite"/>
        </authorList>
    </citation>
    <scope>IDENTIFICATION</scope>
</reference>
<dbReference type="SMART" id="SM00293">
    <property type="entry name" value="PWWP"/>
    <property type="match status" value="1"/>
</dbReference>
<dbReference type="PANTHER" id="PTHR12550">
    <property type="entry name" value="HEPATOMA-DERIVED GROWTH FACTOR-RELATED"/>
    <property type="match status" value="1"/>
</dbReference>
<dbReference type="InterPro" id="IPR000313">
    <property type="entry name" value="PWWP_dom"/>
</dbReference>
<evidence type="ECO:0000313" key="5">
    <source>
        <dbReference type="WBParaSite" id="ECPE_0000924001-mRNA-1"/>
    </source>
</evidence>
<feature type="compositionally biased region" description="Basic residues" evidence="1">
    <location>
        <begin position="351"/>
        <end position="368"/>
    </location>
</feature>
<reference evidence="3 4" key="2">
    <citation type="submission" date="2018-11" db="EMBL/GenBank/DDBJ databases">
        <authorList>
            <consortium name="Pathogen Informatics"/>
        </authorList>
    </citation>
    <scope>NUCLEOTIDE SEQUENCE [LARGE SCALE GENOMIC DNA]</scope>
    <source>
        <strain evidence="3 4">Egypt</strain>
    </source>
</reference>
<sequence>MAYSPGDKIFAKVKGHPHWPSRINLLPPDVSIPKGKYPIFFYGTHEVYVAFLNYSLFSYFLAPKDIFPYEKFKHKFAIPRNKPLFQAGLREIEEDPDVLLYGKDPQSEEFLARFYKFTRDTATSQPQASVDSTPQSAITQSGKRSNAGSPTDESLVDGTTPSARPRRLASLRLRIRNDGNGLKFSPAHESPLSSISPSTPESSGTVEAKRPVEVTSTATVTTSTDPLRITIKQLSTSPSIVASTTAITNSGLVVPSRPMFSVAPSPNTGLIGVGADSNGNTARKKSTAVVTPLRRDHAPTLPEVSDDSAAVSTPSTDAETPSSRTPPSDSRVTLAPNREKSEKRRTERSTKLKHSHGDRKERRHRTNVSKRSGSVTTTTTPVSEQDSSSTQSPWPPSDCGKNVSCDS</sequence>
<name>A0A183AQH7_9TREM</name>
<accession>A0A183AQH7</accession>
<feature type="region of interest" description="Disordered" evidence="1">
    <location>
        <begin position="272"/>
        <end position="407"/>
    </location>
</feature>
<feature type="region of interest" description="Disordered" evidence="1">
    <location>
        <begin position="123"/>
        <end position="219"/>
    </location>
</feature>
<feature type="compositionally biased region" description="Polar residues" evidence="1">
    <location>
        <begin position="310"/>
        <end position="319"/>
    </location>
</feature>
<dbReference type="PANTHER" id="PTHR12550:SF70">
    <property type="entry name" value="JIL-1 ANCHORING AND STABILIZING PROTEIN, ISOFORM A"/>
    <property type="match status" value="1"/>
</dbReference>
<evidence type="ECO:0000256" key="1">
    <source>
        <dbReference type="SAM" id="MobiDB-lite"/>
    </source>
</evidence>
<proteinExistence type="predicted"/>
<dbReference type="Gene3D" id="2.30.30.140">
    <property type="match status" value="1"/>
</dbReference>
<feature type="compositionally biased region" description="Polar residues" evidence="1">
    <location>
        <begin position="123"/>
        <end position="160"/>
    </location>
</feature>
<dbReference type="PROSITE" id="PS50812">
    <property type="entry name" value="PWWP"/>
    <property type="match status" value="1"/>
</dbReference>
<dbReference type="SUPFAM" id="SSF63748">
    <property type="entry name" value="Tudor/PWWP/MBT"/>
    <property type="match status" value="1"/>
</dbReference>
<feature type="compositionally biased region" description="Polar residues" evidence="1">
    <location>
        <begin position="369"/>
        <end position="392"/>
    </location>
</feature>
<feature type="compositionally biased region" description="Low complexity" evidence="1">
    <location>
        <begin position="190"/>
        <end position="203"/>
    </location>
</feature>
<feature type="compositionally biased region" description="Low complexity" evidence="1">
    <location>
        <begin position="320"/>
        <end position="331"/>
    </location>
</feature>
<evidence type="ECO:0000259" key="2">
    <source>
        <dbReference type="PROSITE" id="PS50812"/>
    </source>
</evidence>
<feature type="domain" description="PWWP" evidence="2">
    <location>
        <begin position="5"/>
        <end position="46"/>
    </location>
</feature>
<dbReference type="OrthoDB" id="62853at2759"/>
<evidence type="ECO:0000313" key="3">
    <source>
        <dbReference type="EMBL" id="VDP84986.1"/>
    </source>
</evidence>
<protein>
    <submittedName>
        <fullName evidence="5">PWWP domain-containing protein</fullName>
    </submittedName>
</protein>
<evidence type="ECO:0000313" key="4">
    <source>
        <dbReference type="Proteomes" id="UP000272942"/>
    </source>
</evidence>
<dbReference type="AlphaFoldDB" id="A0A183AQH7"/>
<feature type="compositionally biased region" description="Basic and acidic residues" evidence="1">
    <location>
        <begin position="337"/>
        <end position="350"/>
    </location>
</feature>
<keyword evidence="4" id="KW-1185">Reference proteome</keyword>
<dbReference type="Proteomes" id="UP000272942">
    <property type="component" value="Unassembled WGS sequence"/>
</dbReference>
<dbReference type="Pfam" id="PF00855">
    <property type="entry name" value="PWWP"/>
    <property type="match status" value="1"/>
</dbReference>
<dbReference type="WBParaSite" id="ECPE_0000924001-mRNA-1">
    <property type="protein sequence ID" value="ECPE_0000924001-mRNA-1"/>
    <property type="gene ID" value="ECPE_0000924001"/>
</dbReference>